<dbReference type="SMART" id="SM00448">
    <property type="entry name" value="REC"/>
    <property type="match status" value="1"/>
</dbReference>
<dbReference type="Pfam" id="PF00072">
    <property type="entry name" value="Response_reg"/>
    <property type="match status" value="1"/>
</dbReference>
<dbReference type="PANTHER" id="PTHR43214">
    <property type="entry name" value="TWO-COMPONENT RESPONSE REGULATOR"/>
    <property type="match status" value="1"/>
</dbReference>
<dbReference type="AlphaFoldDB" id="A0A840TKS7"/>
<dbReference type="SUPFAM" id="SSF46894">
    <property type="entry name" value="C-terminal effector domain of the bipartite response regulators"/>
    <property type="match status" value="1"/>
</dbReference>
<dbReference type="PANTHER" id="PTHR43214:SF43">
    <property type="entry name" value="TWO-COMPONENT RESPONSE REGULATOR"/>
    <property type="match status" value="1"/>
</dbReference>
<keyword evidence="2 6" id="KW-0238">DNA-binding</keyword>
<dbReference type="Gene3D" id="3.40.50.2300">
    <property type="match status" value="1"/>
</dbReference>
<gene>
    <name evidence="6" type="ORF">HNQ92_002157</name>
</gene>
<comment type="caution">
    <text evidence="6">The sequence shown here is derived from an EMBL/GenBank/DDBJ whole genome shotgun (WGS) entry which is preliminary data.</text>
</comment>
<evidence type="ECO:0000256" key="3">
    <source>
        <dbReference type="PROSITE-ProRule" id="PRU00169"/>
    </source>
</evidence>
<evidence type="ECO:0000313" key="7">
    <source>
        <dbReference type="Proteomes" id="UP000557307"/>
    </source>
</evidence>
<evidence type="ECO:0000256" key="2">
    <source>
        <dbReference type="ARBA" id="ARBA00023125"/>
    </source>
</evidence>
<dbReference type="InterPro" id="IPR058245">
    <property type="entry name" value="NreC/VraR/RcsB-like_REC"/>
</dbReference>
<dbReference type="GO" id="GO:0003677">
    <property type="term" value="F:DNA binding"/>
    <property type="evidence" value="ECO:0007669"/>
    <property type="project" value="UniProtKB-KW"/>
</dbReference>
<feature type="domain" description="HTH luxR-type" evidence="4">
    <location>
        <begin position="146"/>
        <end position="211"/>
    </location>
</feature>
<reference evidence="6 7" key="1">
    <citation type="submission" date="2020-08" db="EMBL/GenBank/DDBJ databases">
        <title>Genomic Encyclopedia of Type Strains, Phase IV (KMG-IV): sequencing the most valuable type-strain genomes for metagenomic binning, comparative biology and taxonomic classification.</title>
        <authorList>
            <person name="Goeker M."/>
        </authorList>
    </citation>
    <scope>NUCLEOTIDE SEQUENCE [LARGE SCALE GENOMIC DNA]</scope>
    <source>
        <strain evidence="6 7">DSM 105074</strain>
    </source>
</reference>
<dbReference type="InterPro" id="IPR039420">
    <property type="entry name" value="WalR-like"/>
</dbReference>
<evidence type="ECO:0000313" key="6">
    <source>
        <dbReference type="EMBL" id="MBB5284014.1"/>
    </source>
</evidence>
<dbReference type="GO" id="GO:0000160">
    <property type="term" value="P:phosphorelay signal transduction system"/>
    <property type="evidence" value="ECO:0007669"/>
    <property type="project" value="InterPro"/>
</dbReference>
<dbReference type="CDD" id="cd06170">
    <property type="entry name" value="LuxR_C_like"/>
    <property type="match status" value="1"/>
</dbReference>
<accession>A0A840TKS7</accession>
<protein>
    <submittedName>
        <fullName evidence="6">DNA-binding NarL/FixJ family response regulator</fullName>
    </submittedName>
</protein>
<dbReference type="PROSITE" id="PS50110">
    <property type="entry name" value="RESPONSE_REGULATORY"/>
    <property type="match status" value="1"/>
</dbReference>
<dbReference type="Proteomes" id="UP000557307">
    <property type="component" value="Unassembled WGS sequence"/>
</dbReference>
<evidence type="ECO:0000259" key="5">
    <source>
        <dbReference type="PROSITE" id="PS50110"/>
    </source>
</evidence>
<keyword evidence="1 3" id="KW-0597">Phosphoprotein</keyword>
<dbReference type="SUPFAM" id="SSF52172">
    <property type="entry name" value="CheY-like"/>
    <property type="match status" value="1"/>
</dbReference>
<organism evidence="6 7">
    <name type="scientific">Rhabdobacter roseus</name>
    <dbReference type="NCBI Taxonomy" id="1655419"/>
    <lineage>
        <taxon>Bacteria</taxon>
        <taxon>Pseudomonadati</taxon>
        <taxon>Bacteroidota</taxon>
        <taxon>Cytophagia</taxon>
        <taxon>Cytophagales</taxon>
        <taxon>Cytophagaceae</taxon>
        <taxon>Rhabdobacter</taxon>
    </lineage>
</organism>
<feature type="modified residue" description="4-aspartylphosphate" evidence="3">
    <location>
        <position position="57"/>
    </location>
</feature>
<dbReference type="InterPro" id="IPR001789">
    <property type="entry name" value="Sig_transdc_resp-reg_receiver"/>
</dbReference>
<dbReference type="CDD" id="cd17535">
    <property type="entry name" value="REC_NarL-like"/>
    <property type="match status" value="1"/>
</dbReference>
<evidence type="ECO:0000259" key="4">
    <source>
        <dbReference type="PROSITE" id="PS50043"/>
    </source>
</evidence>
<keyword evidence="7" id="KW-1185">Reference proteome</keyword>
<sequence length="215" mass="24551">MKKISVALVDDHRLLRRGLVEVINSFAECQVVLEADHGEELTQLLRPEVLPDVVLLDINMPRMNGYDTAAWLRQHYPTVRILALSMYNDEENILKMIRNGARGYVLKDAEISELQEALLSMYKKGFYYSEMVAEVLSNSLSQPEVPQPASPRLSERESEFLVWACTELTYKEIADRMCLSSRTIDGYREALFEKLAVKSRVGLAMYAIRHGLIVP</sequence>
<dbReference type="InterPro" id="IPR011006">
    <property type="entry name" value="CheY-like_superfamily"/>
</dbReference>
<dbReference type="RefSeq" id="WP_184173989.1">
    <property type="nucleotide sequence ID" value="NZ_JACHGF010000003.1"/>
</dbReference>
<dbReference type="EMBL" id="JACHGF010000003">
    <property type="protein sequence ID" value="MBB5284014.1"/>
    <property type="molecule type" value="Genomic_DNA"/>
</dbReference>
<proteinExistence type="predicted"/>
<dbReference type="Pfam" id="PF00196">
    <property type="entry name" value="GerE"/>
    <property type="match status" value="1"/>
</dbReference>
<dbReference type="GO" id="GO:0006355">
    <property type="term" value="P:regulation of DNA-templated transcription"/>
    <property type="evidence" value="ECO:0007669"/>
    <property type="project" value="InterPro"/>
</dbReference>
<dbReference type="SMART" id="SM00421">
    <property type="entry name" value="HTH_LUXR"/>
    <property type="match status" value="1"/>
</dbReference>
<dbReference type="InterPro" id="IPR000792">
    <property type="entry name" value="Tscrpt_reg_LuxR_C"/>
</dbReference>
<evidence type="ECO:0000256" key="1">
    <source>
        <dbReference type="ARBA" id="ARBA00022553"/>
    </source>
</evidence>
<name>A0A840TKS7_9BACT</name>
<feature type="domain" description="Response regulatory" evidence="5">
    <location>
        <begin position="5"/>
        <end position="122"/>
    </location>
</feature>
<dbReference type="PROSITE" id="PS50043">
    <property type="entry name" value="HTH_LUXR_2"/>
    <property type="match status" value="1"/>
</dbReference>
<dbReference type="InterPro" id="IPR016032">
    <property type="entry name" value="Sig_transdc_resp-reg_C-effctor"/>
</dbReference>